<evidence type="ECO:0000256" key="1">
    <source>
        <dbReference type="SAM" id="Phobius"/>
    </source>
</evidence>
<proteinExistence type="predicted"/>
<feature type="transmembrane region" description="Helical" evidence="1">
    <location>
        <begin position="6"/>
        <end position="28"/>
    </location>
</feature>
<keyword evidence="1" id="KW-0472">Membrane</keyword>
<dbReference type="Proteomes" id="UP000009070">
    <property type="component" value="Segment"/>
</dbReference>
<organismHost>
    <name type="scientific">Salmonella</name>
    <dbReference type="NCBI Taxonomy" id="590"/>
</organismHost>
<reference evidence="2 3" key="1">
    <citation type="submission" date="2000-11" db="EMBL/GenBank/DDBJ databases">
        <title>Bacteriophage Felix O1: Genetic Characterization.</title>
        <authorList>
            <person name="Sriranganathan N."/>
            <person name="Whichard J.M."/>
            <person name="Pierson F.W."/>
            <person name="Kapur V."/>
            <person name="Weigt L.A."/>
        </authorList>
    </citation>
    <scope>NUCLEOTIDE SEQUENCE [LARGE SCALE GENOMIC DNA]</scope>
    <source>
        <strain evidence="2">Felix O1-VT1</strain>
    </source>
</reference>
<dbReference type="EMBL" id="AF320576">
    <property type="protein sequence ID" value="AAQ14740.1"/>
    <property type="molecule type" value="Genomic_DNA"/>
</dbReference>
<sequence length="68" mass="7685">MILNFSVWKNFSCAVTTASITVFIVFSLNQKLRLLLPLQICILQGLQRDKVHYSYLCCLVQALPIAAL</sequence>
<name>Q6KG65_BPFO1</name>
<accession>Q6KG65</accession>
<organism evidence="2 3">
    <name type="scientific">Salmonella phage Felix O1 (isolate Felix O1-VT1)</name>
    <name type="common">Bacteriophage Felix O1</name>
    <dbReference type="NCBI Taxonomy" id="1283336"/>
    <lineage>
        <taxon>Viruses</taxon>
        <taxon>Duplodnaviria</taxon>
        <taxon>Heunggongvirae</taxon>
        <taxon>Uroviricota</taxon>
        <taxon>Caudoviricetes</taxon>
        <taxon>Andersonviridae</taxon>
        <taxon>Ounavirinae</taxon>
        <taxon>Felixounavirus</taxon>
        <taxon>Felixounavirus felixO1</taxon>
    </lineage>
</organism>
<keyword evidence="1" id="KW-0812">Transmembrane</keyword>
<keyword evidence="3" id="KW-1185">Reference proteome</keyword>
<evidence type="ECO:0000313" key="3">
    <source>
        <dbReference type="Proteomes" id="UP000009070"/>
    </source>
</evidence>
<evidence type="ECO:0000313" key="2">
    <source>
        <dbReference type="EMBL" id="AAQ14740.1"/>
    </source>
</evidence>
<protein>
    <submittedName>
        <fullName evidence="2">Uncharacterized protein</fullName>
    </submittedName>
</protein>
<keyword evidence="1" id="KW-1133">Transmembrane helix</keyword>